<evidence type="ECO:0000313" key="1">
    <source>
        <dbReference type="EMBL" id="KAJ8898381.1"/>
    </source>
</evidence>
<evidence type="ECO:0000313" key="2">
    <source>
        <dbReference type="Proteomes" id="UP001159363"/>
    </source>
</evidence>
<sequence>MSLQINSGLNGLAVRVLDGGLSRTVAQHGARTINSRNVRNPAGLQSFVMAIKQLAAARVCGLSLEPFSHVTVVDMEARVATFAKCAAEMYLRPARCWHTSPWRFPPLLAACETRAFFAVHVHRTPSPGRDARCRPAHTAALDDPANSIRNVGVSHRTRWLRTNTYIRGPTLNFMSAITASKHGVDWVNSMLVTWDLGTASCDVRGSRAPISSWASADQLLWTSPERRIHVKIRMLTVVWAILHRNTGATVAERLACSLPNQGDPHVVIVPDDAVGRRVYSGVSRFPRPSFRCCSILTSITPIGSQNLLRLERASQKQSSGTHKTPYDRVKRCRERKINFKESERLNFASRTLHCLVLAVTDFPSAGHFSRCLSSIARNSATHSFINSNSTPDPEACRGIYSLGAAIWKVQRTPSRAERTRVQSSIGSFASTLRITYAQVLRSLVSRSTVNNSHELPRFAIIDVCFTANDVVI</sequence>
<proteinExistence type="predicted"/>
<dbReference type="Proteomes" id="UP001159363">
    <property type="component" value="Chromosome 1"/>
</dbReference>
<keyword evidence="2" id="KW-1185">Reference proteome</keyword>
<reference evidence="1 2" key="1">
    <citation type="submission" date="2023-02" db="EMBL/GenBank/DDBJ databases">
        <title>LHISI_Scaffold_Assembly.</title>
        <authorList>
            <person name="Stuart O.P."/>
            <person name="Cleave R."/>
            <person name="Magrath M.J.L."/>
            <person name="Mikheyev A.S."/>
        </authorList>
    </citation>
    <scope>NUCLEOTIDE SEQUENCE [LARGE SCALE GENOMIC DNA]</scope>
    <source>
        <strain evidence="1">Daus_M_001</strain>
        <tissue evidence="1">Leg muscle</tissue>
    </source>
</reference>
<comment type="caution">
    <text evidence="1">The sequence shown here is derived from an EMBL/GenBank/DDBJ whole genome shotgun (WGS) entry which is preliminary data.</text>
</comment>
<organism evidence="1 2">
    <name type="scientific">Dryococelus australis</name>
    <dbReference type="NCBI Taxonomy" id="614101"/>
    <lineage>
        <taxon>Eukaryota</taxon>
        <taxon>Metazoa</taxon>
        <taxon>Ecdysozoa</taxon>
        <taxon>Arthropoda</taxon>
        <taxon>Hexapoda</taxon>
        <taxon>Insecta</taxon>
        <taxon>Pterygota</taxon>
        <taxon>Neoptera</taxon>
        <taxon>Polyneoptera</taxon>
        <taxon>Phasmatodea</taxon>
        <taxon>Verophasmatodea</taxon>
        <taxon>Anareolatae</taxon>
        <taxon>Phasmatidae</taxon>
        <taxon>Eurycanthinae</taxon>
        <taxon>Dryococelus</taxon>
    </lineage>
</organism>
<name>A0ABQ9INW0_9NEOP</name>
<dbReference type="EMBL" id="JARBHB010000001">
    <property type="protein sequence ID" value="KAJ8898381.1"/>
    <property type="molecule type" value="Genomic_DNA"/>
</dbReference>
<gene>
    <name evidence="1" type="ORF">PR048_003741</name>
</gene>
<accession>A0ABQ9INW0</accession>
<protein>
    <submittedName>
        <fullName evidence="1">Uncharacterized protein</fullName>
    </submittedName>
</protein>